<gene>
    <name evidence="9" type="ORF">ONB1V03_LOCUS3027</name>
</gene>
<evidence type="ECO:0000313" key="9">
    <source>
        <dbReference type="EMBL" id="CAD7641301.1"/>
    </source>
</evidence>
<dbReference type="Pfam" id="PF00400">
    <property type="entry name" value="WD40"/>
    <property type="match status" value="4"/>
</dbReference>
<dbReference type="FunFam" id="2.130.10.10:FF:000133">
    <property type="entry name" value="Serine-threonine kinase receptor-associated protein"/>
    <property type="match status" value="1"/>
</dbReference>
<sequence length="333" mass="36973">MTSLKQTPLTCSGHTRPVVHLQFSPITSNGFFLISASKDGKPMLRKGDTGDWIGTFEGHKGAVWGVALSGDSVRAATGAADFCAKIWDAVSGQELHNLSHAHIVKSVDFSSDDNYLVTGSNDKLLRVYDLNQIDSDPIVFSGHTSSIRHVLFANDSQTLVSASEDKTIRFWDKDSKQEIKKLDFNTIPYSIELSRDSKLLSICHGNYVMFLDMESMETVKEFKIPTQVLSATLHPDKSVFVCGGEDFKMYKYDYNNGNEIESFKGHFGGVHCVRFSPDGELYASGSEDGTLRLWQTTVGKTYGLWKCINTEDNDSSEPQLSNNENHNNSNNSK</sequence>
<dbReference type="CDD" id="cd00200">
    <property type="entry name" value="WD40"/>
    <property type="match status" value="1"/>
</dbReference>
<dbReference type="GO" id="GO:0003723">
    <property type="term" value="F:RNA binding"/>
    <property type="evidence" value="ECO:0007669"/>
    <property type="project" value="TreeGrafter"/>
</dbReference>
<keyword evidence="10" id="KW-1185">Reference proteome</keyword>
<feature type="repeat" description="WD" evidence="7">
    <location>
        <begin position="56"/>
        <end position="97"/>
    </location>
</feature>
<evidence type="ECO:0000256" key="1">
    <source>
        <dbReference type="ARBA" id="ARBA00022574"/>
    </source>
</evidence>
<dbReference type="PANTHER" id="PTHR19877">
    <property type="entry name" value="EUKARYOTIC TRANSLATION INITIATION FACTOR 3 SUBUNIT I"/>
    <property type="match status" value="1"/>
</dbReference>
<dbReference type="GO" id="GO:0032797">
    <property type="term" value="C:SMN complex"/>
    <property type="evidence" value="ECO:0007669"/>
    <property type="project" value="TreeGrafter"/>
</dbReference>
<comment type="similarity">
    <text evidence="5">Belongs to the WD repeat STRAP family.</text>
</comment>
<proteinExistence type="inferred from homology"/>
<dbReference type="GO" id="GO:0000387">
    <property type="term" value="P:spliceosomal snRNP assembly"/>
    <property type="evidence" value="ECO:0007669"/>
    <property type="project" value="TreeGrafter"/>
</dbReference>
<reference evidence="9" key="1">
    <citation type="submission" date="2020-11" db="EMBL/GenBank/DDBJ databases">
        <authorList>
            <person name="Tran Van P."/>
        </authorList>
    </citation>
    <scope>NUCLEOTIDE SEQUENCE</scope>
</reference>
<dbReference type="PROSITE" id="PS50294">
    <property type="entry name" value="WD_REPEATS_REGION"/>
    <property type="match status" value="4"/>
</dbReference>
<dbReference type="Proteomes" id="UP000728032">
    <property type="component" value="Unassembled WGS sequence"/>
</dbReference>
<evidence type="ECO:0000256" key="6">
    <source>
        <dbReference type="ARBA" id="ARBA00040390"/>
    </source>
</evidence>
<dbReference type="SMART" id="SM00320">
    <property type="entry name" value="WD40"/>
    <property type="match status" value="6"/>
</dbReference>
<feature type="repeat" description="WD" evidence="7">
    <location>
        <begin position="263"/>
        <end position="304"/>
    </location>
</feature>
<keyword evidence="3" id="KW-0677">Repeat</keyword>
<feature type="repeat" description="WD" evidence="7">
    <location>
        <begin position="140"/>
        <end position="181"/>
    </location>
</feature>
<keyword evidence="1 7" id="KW-0853">WD repeat</keyword>
<dbReference type="AlphaFoldDB" id="A0A7R9QE13"/>
<evidence type="ECO:0000256" key="3">
    <source>
        <dbReference type="ARBA" id="ARBA00022737"/>
    </source>
</evidence>
<dbReference type="InterPro" id="IPR036322">
    <property type="entry name" value="WD40_repeat_dom_sf"/>
</dbReference>
<evidence type="ECO:0000256" key="5">
    <source>
        <dbReference type="ARBA" id="ARBA00038394"/>
    </source>
</evidence>
<feature type="repeat" description="WD" evidence="7">
    <location>
        <begin position="97"/>
        <end position="131"/>
    </location>
</feature>
<organism evidence="9">
    <name type="scientific">Oppiella nova</name>
    <dbReference type="NCBI Taxonomy" id="334625"/>
    <lineage>
        <taxon>Eukaryota</taxon>
        <taxon>Metazoa</taxon>
        <taxon>Ecdysozoa</taxon>
        <taxon>Arthropoda</taxon>
        <taxon>Chelicerata</taxon>
        <taxon>Arachnida</taxon>
        <taxon>Acari</taxon>
        <taxon>Acariformes</taxon>
        <taxon>Sarcoptiformes</taxon>
        <taxon>Oribatida</taxon>
        <taxon>Brachypylina</taxon>
        <taxon>Oppioidea</taxon>
        <taxon>Oppiidae</taxon>
        <taxon>Oppiella</taxon>
    </lineage>
</organism>
<protein>
    <recommendedName>
        <fullName evidence="6">Serine-threonine kinase receptor-associated protein</fullName>
    </recommendedName>
</protein>
<feature type="region of interest" description="Disordered" evidence="8">
    <location>
        <begin position="312"/>
        <end position="333"/>
    </location>
</feature>
<dbReference type="Gene3D" id="2.130.10.10">
    <property type="entry name" value="YVTN repeat-like/Quinoprotein amine dehydrogenase"/>
    <property type="match status" value="1"/>
</dbReference>
<evidence type="ECO:0000313" key="10">
    <source>
        <dbReference type="Proteomes" id="UP000728032"/>
    </source>
</evidence>
<keyword evidence="2" id="KW-0507">mRNA processing</keyword>
<dbReference type="InterPro" id="IPR015943">
    <property type="entry name" value="WD40/YVTN_repeat-like_dom_sf"/>
</dbReference>
<dbReference type="SUPFAM" id="SSF50978">
    <property type="entry name" value="WD40 repeat-like"/>
    <property type="match status" value="1"/>
</dbReference>
<dbReference type="InterPro" id="IPR020472">
    <property type="entry name" value="WD40_PAC1"/>
</dbReference>
<evidence type="ECO:0000256" key="4">
    <source>
        <dbReference type="ARBA" id="ARBA00023187"/>
    </source>
</evidence>
<dbReference type="PROSITE" id="PS50082">
    <property type="entry name" value="WD_REPEATS_2"/>
    <property type="match status" value="4"/>
</dbReference>
<dbReference type="PRINTS" id="PR00320">
    <property type="entry name" value="GPROTEINBRPT"/>
</dbReference>
<accession>A0A7R9QE13</accession>
<name>A0A7R9QE13_9ACAR</name>
<dbReference type="EMBL" id="CAJPVJ010000815">
    <property type="protein sequence ID" value="CAG2163452.1"/>
    <property type="molecule type" value="Genomic_DNA"/>
</dbReference>
<dbReference type="OrthoDB" id="200206at2759"/>
<dbReference type="PANTHER" id="PTHR19877:SF13">
    <property type="entry name" value="SERINE-THREONINE KINASE RECEPTOR-ASSOCIATED PROTEIN"/>
    <property type="match status" value="1"/>
</dbReference>
<evidence type="ECO:0000256" key="7">
    <source>
        <dbReference type="PROSITE-ProRule" id="PRU00221"/>
    </source>
</evidence>
<evidence type="ECO:0000256" key="8">
    <source>
        <dbReference type="SAM" id="MobiDB-lite"/>
    </source>
</evidence>
<dbReference type="InterPro" id="IPR001680">
    <property type="entry name" value="WD40_rpt"/>
</dbReference>
<keyword evidence="4" id="KW-0508">mRNA splicing</keyword>
<feature type="compositionally biased region" description="Low complexity" evidence="8">
    <location>
        <begin position="321"/>
        <end position="333"/>
    </location>
</feature>
<dbReference type="EMBL" id="OC915640">
    <property type="protein sequence ID" value="CAD7641301.1"/>
    <property type="molecule type" value="Genomic_DNA"/>
</dbReference>
<evidence type="ECO:0000256" key="2">
    <source>
        <dbReference type="ARBA" id="ARBA00022664"/>
    </source>
</evidence>